<dbReference type="GeneID" id="8295915"/>
<dbReference type="GO" id="GO:0005737">
    <property type="term" value="C:cytoplasm"/>
    <property type="evidence" value="ECO:0007669"/>
    <property type="project" value="UniProtKB-SubCell"/>
</dbReference>
<dbReference type="VEuPathDB" id="FungiDB:CTRG_01190"/>
<dbReference type="KEGG" id="ctp:CTRG_01190"/>
<dbReference type="PANTHER" id="PTHR45994:SF1">
    <property type="entry name" value="FI21225P1"/>
    <property type="match status" value="1"/>
</dbReference>
<evidence type="ECO:0000313" key="5">
    <source>
        <dbReference type="Proteomes" id="UP000002037"/>
    </source>
</evidence>
<gene>
    <name evidence="4" type="ORF">CTRG_01190</name>
</gene>
<dbReference type="Pfam" id="PF11701">
    <property type="entry name" value="UNC45-central"/>
    <property type="match status" value="1"/>
</dbReference>
<dbReference type="HOGENOM" id="CLU_357916_0_0_1"/>
<dbReference type="eggNOG" id="KOG4151">
    <property type="taxonomic scope" value="Eukaryota"/>
</dbReference>
<keyword evidence="5" id="KW-1185">Reference proteome</keyword>
<feature type="domain" description="UNC-45/Cro1/She4 central" evidence="3">
    <location>
        <begin position="188"/>
        <end position="342"/>
    </location>
</feature>
<evidence type="ECO:0000256" key="1">
    <source>
        <dbReference type="ARBA" id="ARBA00004496"/>
    </source>
</evidence>
<reference evidence="4 5" key="1">
    <citation type="journal article" date="2009" name="Nature">
        <title>Evolution of pathogenicity and sexual reproduction in eight Candida genomes.</title>
        <authorList>
            <person name="Butler G."/>
            <person name="Rasmussen M.D."/>
            <person name="Lin M.F."/>
            <person name="Santos M.A."/>
            <person name="Sakthikumar S."/>
            <person name="Munro C.A."/>
            <person name="Rheinbay E."/>
            <person name="Grabherr M."/>
            <person name="Forche A."/>
            <person name="Reedy J.L."/>
            <person name="Agrafioti I."/>
            <person name="Arnaud M.B."/>
            <person name="Bates S."/>
            <person name="Brown A.J."/>
            <person name="Brunke S."/>
            <person name="Costanzo M.C."/>
            <person name="Fitzpatrick D.A."/>
            <person name="de Groot P.W."/>
            <person name="Harris D."/>
            <person name="Hoyer L.L."/>
            <person name="Hube B."/>
            <person name="Klis F.M."/>
            <person name="Kodira C."/>
            <person name="Lennard N."/>
            <person name="Logue M.E."/>
            <person name="Martin R."/>
            <person name="Neiman A.M."/>
            <person name="Nikolaou E."/>
            <person name="Quail M.A."/>
            <person name="Quinn J."/>
            <person name="Santos M.C."/>
            <person name="Schmitzberger F.F."/>
            <person name="Sherlock G."/>
            <person name="Shah P."/>
            <person name="Silverstein K.A."/>
            <person name="Skrzypek M.S."/>
            <person name="Soll D."/>
            <person name="Staggs R."/>
            <person name="Stansfield I."/>
            <person name="Stumpf M.P."/>
            <person name="Sudbery P.E."/>
            <person name="Srikantha T."/>
            <person name="Zeng Q."/>
            <person name="Berman J."/>
            <person name="Berriman M."/>
            <person name="Heitman J."/>
            <person name="Gow N.A."/>
            <person name="Lorenz M.C."/>
            <person name="Birren B.W."/>
            <person name="Kellis M."/>
            <person name="Cuomo C.A."/>
        </authorList>
    </citation>
    <scope>NUCLEOTIDE SEQUENCE [LARGE SCALE GENOMIC DNA]</scope>
    <source>
        <strain evidence="5">ATCC MYA-3404 / T1</strain>
    </source>
</reference>
<dbReference type="InterPro" id="IPR011989">
    <property type="entry name" value="ARM-like"/>
</dbReference>
<protein>
    <recommendedName>
        <fullName evidence="3">UNC-45/Cro1/She4 central domain-containing protein</fullName>
    </recommendedName>
</protein>
<dbReference type="Gene3D" id="1.25.10.10">
    <property type="entry name" value="Leucine-rich Repeat Variant"/>
    <property type="match status" value="1"/>
</dbReference>
<evidence type="ECO:0000256" key="2">
    <source>
        <dbReference type="ARBA" id="ARBA00022490"/>
    </source>
</evidence>
<keyword evidence="2" id="KW-0963">Cytoplasm</keyword>
<dbReference type="EMBL" id="GG692396">
    <property type="protein sequence ID" value="EER34330.1"/>
    <property type="molecule type" value="Genomic_DNA"/>
</dbReference>
<dbReference type="OrthoDB" id="5574718at2759"/>
<dbReference type="AlphaFoldDB" id="C5M5R0"/>
<dbReference type="STRING" id="294747.C5M5R0"/>
<accession>C5M5R0</accession>
<dbReference type="GO" id="GO:0051879">
    <property type="term" value="F:Hsp90 protein binding"/>
    <property type="evidence" value="ECO:0007669"/>
    <property type="project" value="TreeGrafter"/>
</dbReference>
<dbReference type="Gene3D" id="1.25.10.100">
    <property type="match status" value="1"/>
</dbReference>
<dbReference type="InterPro" id="IPR024660">
    <property type="entry name" value="UCS_central_dom"/>
</dbReference>
<comment type="subcellular location">
    <subcellularLocation>
        <location evidence="1">Cytoplasm</location>
    </subcellularLocation>
</comment>
<dbReference type="Proteomes" id="UP000002037">
    <property type="component" value="Unassembled WGS sequence"/>
</dbReference>
<dbReference type="RefSeq" id="XP_002546885.1">
    <property type="nucleotide sequence ID" value="XM_002546839.1"/>
</dbReference>
<sequence>MMINTFVVISSNQSDKFFFLSCCHFFLLPFFFSFIRPSSWFDVSATGVDTKIMSEEQLNQKIESLSIKDGEFSELLNKFKSNDGLSKEDKTELYNQLLAKSQIPDNSKILYELLLDTPMEFLKCLYKVNDKSGNLIVNALAQNKPSNDLIQNLFSNLRIIIKSDNTDAAFYLGVYSSLITHLKLSNPQHLNLFLTYIDGKDKEIQQAVFVLIIQNLKLQREETSNIIKDYLDVQMDDTSLTYNGFLNFITILEMCFPIVPDICTIIYQDDKTTRHLLDRISSITEGNNTTFSIPMIKLIDSSCIVENCRNYSVSNFFTFLSQSFESSNTEIQVVSSLALAKLWKVVQFEKKKTEITTVNLATVLIDYVKQSESDPNYVELSIEGLMYLSLYWEVRNLIRMDVLLIEVLLTKLEETSIDSTHMHTSLQYGLLSIISNITKVEDVNDRESNMNTKRKLKNMATPKDGSDSDEENQEGIKLFNRELLNEDKIISKISTLKSYKSSATSNNSLNEVIKIIYHLSTDQQKSTRVELVKQGGLNIALNYLIGFSDIIKKGNLAYAVPNTKDSNIIECRIFADRSLARMLISVDPKISFTKYDIHTAIPFLKELLGPDISQYQTDEEFNSKTNYLEDMTLLDRFESLLSLTNISAMENSELKKFLIQQFFESYLDNFISSSENFKIQKSSWELIANLINEPLMLAKFFNLEIKSNFKRLDLLIKLFNSNNIDLQIVISGLLANATEFDMISEVLVSNNDIFNELINIISEILTNQSNEINLILPTCYILINLVYAAANTNQELLIKLSTNSKLKSGCTSILKSSQNEPKEIIMEVIKMCRFK</sequence>
<evidence type="ECO:0000259" key="3">
    <source>
        <dbReference type="Pfam" id="PF11701"/>
    </source>
</evidence>
<proteinExistence type="predicted"/>
<organism evidence="4 5">
    <name type="scientific">Candida tropicalis (strain ATCC MYA-3404 / T1)</name>
    <name type="common">Yeast</name>
    <dbReference type="NCBI Taxonomy" id="294747"/>
    <lineage>
        <taxon>Eukaryota</taxon>
        <taxon>Fungi</taxon>
        <taxon>Dikarya</taxon>
        <taxon>Ascomycota</taxon>
        <taxon>Saccharomycotina</taxon>
        <taxon>Pichiomycetes</taxon>
        <taxon>Debaryomycetaceae</taxon>
        <taxon>Candida/Lodderomyces clade</taxon>
        <taxon>Candida</taxon>
    </lineage>
</organism>
<dbReference type="SUPFAM" id="SSF48371">
    <property type="entry name" value="ARM repeat"/>
    <property type="match status" value="1"/>
</dbReference>
<evidence type="ECO:0000313" key="4">
    <source>
        <dbReference type="EMBL" id="EER34330.1"/>
    </source>
</evidence>
<dbReference type="PANTHER" id="PTHR45994">
    <property type="entry name" value="FI21225P1"/>
    <property type="match status" value="1"/>
</dbReference>
<name>C5M5R0_CANTT</name>
<dbReference type="InterPro" id="IPR016024">
    <property type="entry name" value="ARM-type_fold"/>
</dbReference>